<dbReference type="InterPro" id="IPR011009">
    <property type="entry name" value="Kinase-like_dom_sf"/>
</dbReference>
<sequence>MPTSKFLSQQDAANALVKYIYSGVLGDTKDETFAYLAALEAESGPPSPISRYEVEVNRQTGELSTPKPIEITDNEMHQAILAATGETVSSCRRFVDGGLSISYKVTTVQKPDTGYVVQLRHHGHVASMDALMRFVQANSRPGAIPLPLVYSIPGEAARQRDTAFGRQITQFIPGHMAEGVYSQTSHATRLQFVRKMALAWQACWELPLPSPRQIGELTAIEDDSKTEINVGPDRHFSLGGPYSSVREWLRLRIQHTVTSLERAYGIDDYKDKYLTLIKTFVDTRLGEIPETVEQCPVVALHVDMGLHNIIVSAEDPTTINAIIDWEFCASAPFLAAYECLDRLFRRGAENGFGAEYPHAQELRDAFWDTIPTWKGYWESQAAKDFMLWFRFAQFLKPSYCPSHWPKEKKMEFWAENIRIVEHMLDMFHCREDVR</sequence>
<dbReference type="AlphaFoldDB" id="A0A4U7B0D9"/>
<dbReference type="SUPFAM" id="SSF56112">
    <property type="entry name" value="Protein kinase-like (PK-like)"/>
    <property type="match status" value="1"/>
</dbReference>
<organism evidence="2 3">
    <name type="scientific">Elsinoe australis</name>
    <dbReference type="NCBI Taxonomy" id="40998"/>
    <lineage>
        <taxon>Eukaryota</taxon>
        <taxon>Fungi</taxon>
        <taxon>Dikarya</taxon>
        <taxon>Ascomycota</taxon>
        <taxon>Pezizomycotina</taxon>
        <taxon>Dothideomycetes</taxon>
        <taxon>Dothideomycetidae</taxon>
        <taxon>Myriangiales</taxon>
        <taxon>Elsinoaceae</taxon>
        <taxon>Elsinoe</taxon>
    </lineage>
</organism>
<proteinExistence type="predicted"/>
<dbReference type="PANTHER" id="PTHR21310:SF15">
    <property type="entry name" value="AMINOGLYCOSIDE PHOSPHOTRANSFERASE DOMAIN-CONTAINING PROTEIN"/>
    <property type="match status" value="1"/>
</dbReference>
<dbReference type="InterPro" id="IPR051678">
    <property type="entry name" value="AGP_Transferase"/>
</dbReference>
<evidence type="ECO:0000313" key="3">
    <source>
        <dbReference type="Proteomes" id="UP000308133"/>
    </source>
</evidence>
<dbReference type="EMBL" id="PTQR01000080">
    <property type="protein sequence ID" value="TKX21494.1"/>
    <property type="molecule type" value="Genomic_DNA"/>
</dbReference>
<dbReference type="Proteomes" id="UP000308133">
    <property type="component" value="Unassembled WGS sequence"/>
</dbReference>
<comment type="caution">
    <text evidence="2">The sequence shown here is derived from an EMBL/GenBank/DDBJ whole genome shotgun (WGS) entry which is preliminary data.</text>
</comment>
<name>A0A4U7B0D9_9PEZI</name>
<reference evidence="2 3" key="1">
    <citation type="submission" date="2018-02" db="EMBL/GenBank/DDBJ databases">
        <title>Draft genome sequences of Elsinoe sp., causing black scab on jojoba.</title>
        <authorList>
            <person name="Stodart B."/>
            <person name="Jeffress S."/>
            <person name="Ash G."/>
            <person name="Arun Chinnappa K."/>
        </authorList>
    </citation>
    <scope>NUCLEOTIDE SEQUENCE [LARGE SCALE GENOMIC DNA]</scope>
    <source>
        <strain evidence="2 3">Hillstone_2</strain>
    </source>
</reference>
<dbReference type="Gene3D" id="3.90.1200.10">
    <property type="match status" value="1"/>
</dbReference>
<evidence type="ECO:0000313" key="2">
    <source>
        <dbReference type="EMBL" id="TKX21494.1"/>
    </source>
</evidence>
<dbReference type="Pfam" id="PF01636">
    <property type="entry name" value="APH"/>
    <property type="match status" value="1"/>
</dbReference>
<evidence type="ECO:0000259" key="1">
    <source>
        <dbReference type="Pfam" id="PF01636"/>
    </source>
</evidence>
<gene>
    <name evidence="2" type="ORF">C1H76_5990</name>
</gene>
<protein>
    <recommendedName>
        <fullName evidence="1">Aminoglycoside phosphotransferase domain-containing protein</fullName>
    </recommendedName>
</protein>
<feature type="domain" description="Aminoglycoside phosphotransferase" evidence="1">
    <location>
        <begin position="98"/>
        <end position="334"/>
    </location>
</feature>
<accession>A0A4U7B0D9</accession>
<dbReference type="InterPro" id="IPR002575">
    <property type="entry name" value="Aminoglycoside_PTrfase"/>
</dbReference>
<dbReference type="PANTHER" id="PTHR21310">
    <property type="entry name" value="AMINOGLYCOSIDE PHOSPHOTRANSFERASE-RELATED-RELATED"/>
    <property type="match status" value="1"/>
</dbReference>